<reference evidence="1 2" key="1">
    <citation type="submission" date="2015-11" db="EMBL/GenBank/DDBJ databases">
        <title>Genome sequences of Lysobacter enzymogenes strain C3 and Lysobacter antibioticus ATCC 29479.</title>
        <authorList>
            <person name="Kobayashi D.Y."/>
        </authorList>
    </citation>
    <scope>NUCLEOTIDE SEQUENCE [LARGE SCALE GENOMIC DNA]</scope>
    <source>
        <strain evidence="1 2">C3</strain>
    </source>
</reference>
<dbReference type="KEGG" id="lez:GLE_0074"/>
<evidence type="ECO:0000313" key="1">
    <source>
        <dbReference type="EMBL" id="ALN55433.1"/>
    </source>
</evidence>
<accession>A0A0S2DA65</accession>
<dbReference type="Proteomes" id="UP000061569">
    <property type="component" value="Chromosome"/>
</dbReference>
<sequence>MVSDVTNAATNRRFFLRDESLTKSLVSACAHKRDAAQNLLFPRPQANCRIAQFVL</sequence>
<organism evidence="1 2">
    <name type="scientific">Lysobacter enzymogenes</name>
    <dbReference type="NCBI Taxonomy" id="69"/>
    <lineage>
        <taxon>Bacteria</taxon>
        <taxon>Pseudomonadati</taxon>
        <taxon>Pseudomonadota</taxon>
        <taxon>Gammaproteobacteria</taxon>
        <taxon>Lysobacterales</taxon>
        <taxon>Lysobacteraceae</taxon>
        <taxon>Lysobacter</taxon>
    </lineage>
</organism>
<gene>
    <name evidence="1" type="ORF">GLE_0074</name>
</gene>
<dbReference type="EMBL" id="CP013140">
    <property type="protein sequence ID" value="ALN55433.1"/>
    <property type="molecule type" value="Genomic_DNA"/>
</dbReference>
<protein>
    <submittedName>
        <fullName evidence="1">Uncharacterized protein</fullName>
    </submittedName>
</protein>
<evidence type="ECO:0000313" key="2">
    <source>
        <dbReference type="Proteomes" id="UP000061569"/>
    </source>
</evidence>
<dbReference type="AlphaFoldDB" id="A0A0S2DA65"/>
<proteinExistence type="predicted"/>
<name>A0A0S2DA65_LYSEN</name>
<dbReference type="PATRIC" id="fig|69.6.peg.79"/>